<reference evidence="4" key="1">
    <citation type="submission" date="2022-06" db="EMBL/GenBank/DDBJ databases">
        <title>Isolation of gut microbiota from human fecal samples.</title>
        <authorList>
            <person name="Pamer E.G."/>
            <person name="Barat B."/>
            <person name="Waligurski E."/>
            <person name="Medina S."/>
            <person name="Paddock L."/>
            <person name="Mostad J."/>
        </authorList>
    </citation>
    <scope>NUCLEOTIDE SEQUENCE</scope>
    <source>
        <strain evidence="4">SL.1.01</strain>
    </source>
</reference>
<feature type="signal peptide" evidence="2">
    <location>
        <begin position="1"/>
        <end position="29"/>
    </location>
</feature>
<dbReference type="Proteomes" id="UP001206013">
    <property type="component" value="Unassembled WGS sequence"/>
</dbReference>
<keyword evidence="1" id="KW-1133">Transmembrane helix</keyword>
<evidence type="ECO:0000259" key="3">
    <source>
        <dbReference type="Pfam" id="PF17802"/>
    </source>
</evidence>
<sequence length="576" mass="61139">MKTKNLLKATVATLVAGAMGLAGVGSAMAADTRVDASKLGAAARQTLTVAANGDISNRTLKAVPLAYYSYAQTDDTDNITGFDLIDAGKASAIADALTKANIDTKSKKDQTAGYDYNASNPMVWVVQNLLDSEDSPWAGKLRDFIDQLKNEAAVTGDEGTPFTAAQGKNNEQTASVRPGVYAVVDTTKTGQASIVMFNGTGIDGKTTLKNGDKLPLLGTVYYKVHDAEVTKGITGVENGDVDEKFAVDEDGPRQAGEEYYAVAKTSIGKKVSFKMTSKVPVWTGYDHYYYALNDTYSDGLTFNADSVKVTVGGKALTAGKDYKVTTETGKFHILFAPTADNSSDLIAAKTTFPVEAEVLVTYNMTVNKNAHVDGVDTNTSEVEYSHNPNTVTDHQKTPGNTTYVYVGKFTLTKTATNNAPLAGAVFNIKDAKSNIVKFVKVNDNEYRVADSTETATASADITTTDKNNGVITLKGLYGDYTVTETKSPFGGSILPEFTLTVGVAQSKDHNTSTSSLTKFKDDANHLASKAGNDGVTVINARNIADMPETGAVWLSIFGVMTVLLAGASALLLRRKA</sequence>
<accession>A0AAW5JVS2</accession>
<gene>
    <name evidence="4" type="ORF">NE692_09420</name>
</gene>
<dbReference type="Pfam" id="PF17802">
    <property type="entry name" value="SpaA"/>
    <property type="match status" value="1"/>
</dbReference>
<evidence type="ECO:0000313" key="4">
    <source>
        <dbReference type="EMBL" id="MCQ4793669.1"/>
    </source>
</evidence>
<feature type="chain" id="PRO_5044026001" evidence="2">
    <location>
        <begin position="30"/>
        <end position="576"/>
    </location>
</feature>
<evidence type="ECO:0000256" key="1">
    <source>
        <dbReference type="SAM" id="Phobius"/>
    </source>
</evidence>
<name>A0AAW5JVS2_BIFAD</name>
<dbReference type="EMBL" id="JANFYM010000012">
    <property type="protein sequence ID" value="MCQ4793669.1"/>
    <property type="molecule type" value="Genomic_DNA"/>
</dbReference>
<dbReference type="AlphaFoldDB" id="A0AAW5JVS2"/>
<dbReference type="NCBIfam" id="TIGR04226">
    <property type="entry name" value="RrgB_K2N_iso_D2"/>
    <property type="match status" value="1"/>
</dbReference>
<dbReference type="GO" id="GO:0005975">
    <property type="term" value="P:carbohydrate metabolic process"/>
    <property type="evidence" value="ECO:0007669"/>
    <property type="project" value="UniProtKB-ARBA"/>
</dbReference>
<protein>
    <submittedName>
        <fullName evidence="4">Isopeptide-forming domain-containing fimbrial protein</fullName>
    </submittedName>
</protein>
<dbReference type="InterPro" id="IPR026466">
    <property type="entry name" value="Fim_isopep_form_D2_dom"/>
</dbReference>
<keyword evidence="1" id="KW-0812">Transmembrane</keyword>
<feature type="transmembrane region" description="Helical" evidence="1">
    <location>
        <begin position="551"/>
        <end position="572"/>
    </location>
</feature>
<evidence type="ECO:0000313" key="5">
    <source>
        <dbReference type="Proteomes" id="UP001206013"/>
    </source>
</evidence>
<feature type="domain" description="SpaA-like prealbumin fold" evidence="3">
    <location>
        <begin position="407"/>
        <end position="507"/>
    </location>
</feature>
<dbReference type="Gene3D" id="2.60.40.10">
    <property type="entry name" value="Immunoglobulins"/>
    <property type="match status" value="1"/>
</dbReference>
<keyword evidence="2" id="KW-0732">Signal</keyword>
<dbReference type="RefSeq" id="WP_256134672.1">
    <property type="nucleotide sequence ID" value="NZ_JANFYM010000012.1"/>
</dbReference>
<dbReference type="Gene3D" id="2.60.40.740">
    <property type="match status" value="1"/>
</dbReference>
<dbReference type="InterPro" id="IPR013783">
    <property type="entry name" value="Ig-like_fold"/>
</dbReference>
<dbReference type="InterPro" id="IPR041033">
    <property type="entry name" value="SpaA_PFL_dom_1"/>
</dbReference>
<keyword evidence="1" id="KW-0472">Membrane</keyword>
<organism evidence="4 5">
    <name type="scientific">Bifidobacterium adolescentis</name>
    <dbReference type="NCBI Taxonomy" id="1680"/>
    <lineage>
        <taxon>Bacteria</taxon>
        <taxon>Bacillati</taxon>
        <taxon>Actinomycetota</taxon>
        <taxon>Actinomycetes</taxon>
        <taxon>Bifidobacteriales</taxon>
        <taxon>Bifidobacteriaceae</taxon>
        <taxon>Bifidobacterium</taxon>
    </lineage>
</organism>
<comment type="caution">
    <text evidence="4">The sequence shown here is derived from an EMBL/GenBank/DDBJ whole genome shotgun (WGS) entry which is preliminary data.</text>
</comment>
<evidence type="ECO:0000256" key="2">
    <source>
        <dbReference type="SAM" id="SignalP"/>
    </source>
</evidence>
<proteinExistence type="predicted"/>